<organism evidence="1 2">
    <name type="scientific">Bugula neritina</name>
    <name type="common">Brown bryozoan</name>
    <name type="synonym">Sertularia neritina</name>
    <dbReference type="NCBI Taxonomy" id="10212"/>
    <lineage>
        <taxon>Eukaryota</taxon>
        <taxon>Metazoa</taxon>
        <taxon>Spiralia</taxon>
        <taxon>Lophotrochozoa</taxon>
        <taxon>Bryozoa</taxon>
        <taxon>Gymnolaemata</taxon>
        <taxon>Cheilostomatida</taxon>
        <taxon>Flustrina</taxon>
        <taxon>Buguloidea</taxon>
        <taxon>Bugulidae</taxon>
        <taxon>Bugula</taxon>
    </lineage>
</organism>
<protein>
    <submittedName>
        <fullName evidence="1">Uncharacterized protein</fullName>
    </submittedName>
</protein>
<gene>
    <name evidence="1" type="ORF">EB796_021785</name>
</gene>
<dbReference type="EMBL" id="VXIV02003206">
    <property type="protein sequence ID" value="KAF6019895.1"/>
    <property type="molecule type" value="Genomic_DNA"/>
</dbReference>
<reference evidence="1" key="1">
    <citation type="submission" date="2020-06" db="EMBL/GenBank/DDBJ databases">
        <title>Draft genome of Bugula neritina, a colonial animal packing powerful symbionts and potential medicines.</title>
        <authorList>
            <person name="Rayko M."/>
        </authorList>
    </citation>
    <scope>NUCLEOTIDE SEQUENCE [LARGE SCALE GENOMIC DNA]</scope>
    <source>
        <strain evidence="1">Kwan_BN1</strain>
    </source>
</reference>
<dbReference type="AlphaFoldDB" id="A0A7J7J1E4"/>
<name>A0A7J7J1E4_BUGNE</name>
<proteinExistence type="predicted"/>
<comment type="caution">
    <text evidence="1">The sequence shown here is derived from an EMBL/GenBank/DDBJ whole genome shotgun (WGS) entry which is preliminary data.</text>
</comment>
<sequence>MHLVRTTSDLSLNKAIKYSHNTDNVKHIVTETKTLYCVNTTVEVTSSLPGVCTASVNRMQGVYVVQGIQTG</sequence>
<accession>A0A7J7J1E4</accession>
<evidence type="ECO:0000313" key="1">
    <source>
        <dbReference type="EMBL" id="KAF6019895.1"/>
    </source>
</evidence>
<dbReference type="Proteomes" id="UP000593567">
    <property type="component" value="Unassembled WGS sequence"/>
</dbReference>
<keyword evidence="2" id="KW-1185">Reference proteome</keyword>
<evidence type="ECO:0000313" key="2">
    <source>
        <dbReference type="Proteomes" id="UP000593567"/>
    </source>
</evidence>